<gene>
    <name evidence="2" type="ORF">BT96DRAFT_949464</name>
</gene>
<reference evidence="2" key="1">
    <citation type="journal article" date="2019" name="Environ. Microbiol.">
        <title>Fungal ecological strategies reflected in gene transcription - a case study of two litter decomposers.</title>
        <authorList>
            <person name="Barbi F."/>
            <person name="Kohler A."/>
            <person name="Barry K."/>
            <person name="Baskaran P."/>
            <person name="Daum C."/>
            <person name="Fauchery L."/>
            <person name="Ihrmark K."/>
            <person name="Kuo A."/>
            <person name="LaButti K."/>
            <person name="Lipzen A."/>
            <person name="Morin E."/>
            <person name="Grigoriev I.V."/>
            <person name="Henrissat B."/>
            <person name="Lindahl B."/>
            <person name="Martin F."/>
        </authorList>
    </citation>
    <scope>NUCLEOTIDE SEQUENCE</scope>
    <source>
        <strain evidence="2">JB14</strain>
    </source>
</reference>
<dbReference type="Proteomes" id="UP000799118">
    <property type="component" value="Unassembled WGS sequence"/>
</dbReference>
<dbReference type="AlphaFoldDB" id="A0A6A4GKY7"/>
<feature type="compositionally biased region" description="Acidic residues" evidence="1">
    <location>
        <begin position="10"/>
        <end position="26"/>
    </location>
</feature>
<evidence type="ECO:0000256" key="1">
    <source>
        <dbReference type="SAM" id="MobiDB-lite"/>
    </source>
</evidence>
<evidence type="ECO:0000313" key="3">
    <source>
        <dbReference type="Proteomes" id="UP000799118"/>
    </source>
</evidence>
<accession>A0A6A4GKY7</accession>
<proteinExistence type="predicted"/>
<feature type="compositionally biased region" description="Polar residues" evidence="1">
    <location>
        <begin position="32"/>
        <end position="63"/>
    </location>
</feature>
<protein>
    <submittedName>
        <fullName evidence="2">Uncharacterized protein</fullName>
    </submittedName>
</protein>
<dbReference type="EMBL" id="ML769925">
    <property type="protein sequence ID" value="KAE9385977.1"/>
    <property type="molecule type" value="Genomic_DNA"/>
</dbReference>
<organism evidence="2 3">
    <name type="scientific">Gymnopus androsaceus JB14</name>
    <dbReference type="NCBI Taxonomy" id="1447944"/>
    <lineage>
        <taxon>Eukaryota</taxon>
        <taxon>Fungi</taxon>
        <taxon>Dikarya</taxon>
        <taxon>Basidiomycota</taxon>
        <taxon>Agaricomycotina</taxon>
        <taxon>Agaricomycetes</taxon>
        <taxon>Agaricomycetidae</taxon>
        <taxon>Agaricales</taxon>
        <taxon>Marasmiineae</taxon>
        <taxon>Omphalotaceae</taxon>
        <taxon>Gymnopus</taxon>
    </lineage>
</organism>
<name>A0A6A4GKY7_9AGAR</name>
<feature type="region of interest" description="Disordered" evidence="1">
    <location>
        <begin position="1"/>
        <end position="63"/>
    </location>
</feature>
<keyword evidence="3" id="KW-1185">Reference proteome</keyword>
<evidence type="ECO:0000313" key="2">
    <source>
        <dbReference type="EMBL" id="KAE9385977.1"/>
    </source>
</evidence>
<sequence>MTENGGLDVMLEDIEVEAEGENEEESLPLIKNSLNPESGSTPVTPNPAKSDSSTTEQPTEITENMLTSMSTCPVRARSHPATSATYALALVIPVAETLFLEESPILFTSQTKLYSWKLPSPRLKELNLGPLPKPRDRKIGLDGRK</sequence>